<proteinExistence type="predicted"/>
<name>A0A9P7Z1N8_9HELO</name>
<reference evidence="2" key="1">
    <citation type="journal article" date="2021" name="IMA Fungus">
        <title>Genomic characterization of three marine fungi, including Emericellopsis atlantica sp. nov. with signatures of a generalist lifestyle and marine biomass degradation.</title>
        <authorList>
            <person name="Hagestad O.C."/>
            <person name="Hou L."/>
            <person name="Andersen J.H."/>
            <person name="Hansen E.H."/>
            <person name="Altermark B."/>
            <person name="Li C."/>
            <person name="Kuhnert E."/>
            <person name="Cox R.J."/>
            <person name="Crous P.W."/>
            <person name="Spatafora J.W."/>
            <person name="Lail K."/>
            <person name="Amirebrahimi M."/>
            <person name="Lipzen A."/>
            <person name="Pangilinan J."/>
            <person name="Andreopoulos W."/>
            <person name="Hayes R.D."/>
            <person name="Ng V."/>
            <person name="Grigoriev I.V."/>
            <person name="Jackson S.A."/>
            <person name="Sutton T.D.S."/>
            <person name="Dobson A.D.W."/>
            <person name="Rama T."/>
        </authorList>
    </citation>
    <scope>NUCLEOTIDE SEQUENCE</scope>
    <source>
        <strain evidence="2">TRa3180A</strain>
    </source>
</reference>
<feature type="region of interest" description="Disordered" evidence="1">
    <location>
        <begin position="177"/>
        <end position="200"/>
    </location>
</feature>
<comment type="caution">
    <text evidence="2">The sequence shown here is derived from an EMBL/GenBank/DDBJ whole genome shotgun (WGS) entry which is preliminary data.</text>
</comment>
<dbReference type="EMBL" id="MU253941">
    <property type="protein sequence ID" value="KAG9243938.1"/>
    <property type="molecule type" value="Genomic_DNA"/>
</dbReference>
<protein>
    <submittedName>
        <fullName evidence="2">Uncharacterized protein</fullName>
    </submittedName>
</protein>
<evidence type="ECO:0000313" key="2">
    <source>
        <dbReference type="EMBL" id="KAG9243938.1"/>
    </source>
</evidence>
<dbReference type="AlphaFoldDB" id="A0A9P7Z1N8"/>
<keyword evidence="3" id="KW-1185">Reference proteome</keyword>
<feature type="compositionally biased region" description="Polar residues" evidence="1">
    <location>
        <begin position="177"/>
        <end position="186"/>
    </location>
</feature>
<evidence type="ECO:0000313" key="3">
    <source>
        <dbReference type="Proteomes" id="UP000887226"/>
    </source>
</evidence>
<organism evidence="2 3">
    <name type="scientific">Calycina marina</name>
    <dbReference type="NCBI Taxonomy" id="1763456"/>
    <lineage>
        <taxon>Eukaryota</taxon>
        <taxon>Fungi</taxon>
        <taxon>Dikarya</taxon>
        <taxon>Ascomycota</taxon>
        <taxon>Pezizomycotina</taxon>
        <taxon>Leotiomycetes</taxon>
        <taxon>Helotiales</taxon>
        <taxon>Pezizellaceae</taxon>
        <taxon>Calycina</taxon>
    </lineage>
</organism>
<dbReference type="Proteomes" id="UP000887226">
    <property type="component" value="Unassembled WGS sequence"/>
</dbReference>
<gene>
    <name evidence="2" type="ORF">BJ878DRAFT_568009</name>
</gene>
<accession>A0A9P7Z1N8</accession>
<dbReference type="OrthoDB" id="2851338at2759"/>
<sequence>MAPKTPIPGILFFNSDVINIQSLSRADFDLWYCDEHILDIVRQSGVTYAHRYEFVEDGATPDRKLKYLTLYGMPDLNHMHTKELASLEGQSAGPNKDHVFKNAEFDTPAYATVQFDENKGASKEPAPFLLMATIEHSSPSVLEEWYQGKHISQISKVPTYRRMSRYQFKSRSLLSAFNRSHPTDNQPALALHEFDGPEIP</sequence>
<evidence type="ECO:0000256" key="1">
    <source>
        <dbReference type="SAM" id="MobiDB-lite"/>
    </source>
</evidence>